<dbReference type="AlphaFoldDB" id="A0A059B4P7"/>
<dbReference type="Pfam" id="PF00226">
    <property type="entry name" value="DnaJ"/>
    <property type="match status" value="1"/>
</dbReference>
<dbReference type="SUPFAM" id="SSF46565">
    <property type="entry name" value="Chaperone J-domain"/>
    <property type="match status" value="1"/>
</dbReference>
<dbReference type="FunCoup" id="A0A059B4P7">
    <property type="interactions" value="718"/>
</dbReference>
<gene>
    <name evidence="3" type="ORF">EUGRSUZ_H03712</name>
</gene>
<dbReference type="KEGG" id="egr:104414985"/>
<feature type="compositionally biased region" description="Low complexity" evidence="1">
    <location>
        <begin position="303"/>
        <end position="322"/>
    </location>
</feature>
<evidence type="ECO:0000313" key="3">
    <source>
        <dbReference type="EMBL" id="KCW60974.1"/>
    </source>
</evidence>
<dbReference type="Gene3D" id="1.10.287.110">
    <property type="entry name" value="DnaJ domain"/>
    <property type="match status" value="1"/>
</dbReference>
<feature type="region of interest" description="Disordered" evidence="1">
    <location>
        <begin position="125"/>
        <end position="191"/>
    </location>
</feature>
<accession>A0A059B4P7</accession>
<dbReference type="eggNOG" id="ENOG502QS8C">
    <property type="taxonomic scope" value="Eukaryota"/>
</dbReference>
<feature type="domain" description="J" evidence="2">
    <location>
        <begin position="67"/>
        <end position="131"/>
    </location>
</feature>
<sequence>MDCNKEEALRARTLAEKKLQSKDFPGARKIALKAQQLYPELENIAQLLMVCDVHCSAEKKLFGDEMDWYGILQLEQAADEASIKKQYRKFALYLHPDKNKFSGAEAAFKLIGEAQRVLLDREKRSMHDMKRHVPAPRASARASYNRQPSAPYRPPQKANWSPNVGYQNSTGDNLSGFKAQQPQQPAQPGFSNERRTFWTVCHFCSVKYQYYIELINKPLPCSNPNCGRTFLACEMNIGGAFPASRTYTPTVQHQKVFPTQGASKVEVGRKGTSTPENGRPDVFRKTEIRPERVNKKRHRRQVVESSESYDSSSSSESDADSVIGEDVNFQGVQDFGHSGKQSVRRSTRQKQQVSYKENLSDDDDTNPAKRSKGGSPSSSTEEDFENVLGGETSDLDGKYGLATNLNEDKEGGKHTENGCSGGNPLNDDSKSESCMKDTKDPEVYSYPDPDFNDFDKERTEGCFESGQVWAVYDTLDAMPRFYALIRRVYPGGFRLRITWLEPDPDDENEINWRKESLPVSCGKFKHGESQNTKDRPMFSHVVFYEKGSDKQTCKIYPQRGETWAIFKNWDINWHSDPDNPRKYEFDIVEILSVYAEGSGLSVAYLGKVKGFASLFSRKAKNGISSFQIGPDELYRFSHRVPSYRMTGDEREGVPKGSFELDPASMPSNLEEFVPSEDPEMSTNGSHCEALHSCVPEEVKTEMGSEENSGQSDLKEVCTERKKCSSVKHKENSSASAPLPSEVFEVPDPEFHNFDDAKSPENFRVGQVWALYSDEEGLPKYYGRIMTVLSEPEFKLQLRWIAVFLLPDNVIKWQDDRMPISCGKFRLERGRRPQFYTSTASFSHCVKVELDDDRKTETFNIFPRKDEVWALYKNWCPEMKFSELGKCEFEVVEVIEENDSGIKVVALEHVMGFNSVFKPQARGDLRVTIEIPWVELMRFSHQVPAFQLTEERNGSLRGFWEIDTAALPSRFFSLS</sequence>
<feature type="compositionally biased region" description="Basic and acidic residues" evidence="1">
    <location>
        <begin position="427"/>
        <end position="442"/>
    </location>
</feature>
<feature type="compositionally biased region" description="Polar residues" evidence="1">
    <location>
        <begin position="158"/>
        <end position="173"/>
    </location>
</feature>
<dbReference type="OMA" id="HIMEVAP"/>
<dbReference type="PANTHER" id="PTHR45089">
    <property type="entry name" value="DNAJ HEAT SHOCK AMINO-TERMINAL DOMAIN PROTEIN-RELATED"/>
    <property type="match status" value="1"/>
</dbReference>
<feature type="compositionally biased region" description="Low complexity" evidence="1">
    <location>
        <begin position="179"/>
        <end position="188"/>
    </location>
</feature>
<feature type="compositionally biased region" description="Basic and acidic residues" evidence="1">
    <location>
        <begin position="406"/>
        <end position="416"/>
    </location>
</feature>
<organism evidence="3">
    <name type="scientific">Eucalyptus grandis</name>
    <name type="common">Flooded gum</name>
    <dbReference type="NCBI Taxonomy" id="71139"/>
    <lineage>
        <taxon>Eukaryota</taxon>
        <taxon>Viridiplantae</taxon>
        <taxon>Streptophyta</taxon>
        <taxon>Embryophyta</taxon>
        <taxon>Tracheophyta</taxon>
        <taxon>Spermatophyta</taxon>
        <taxon>Magnoliopsida</taxon>
        <taxon>eudicotyledons</taxon>
        <taxon>Gunneridae</taxon>
        <taxon>Pentapetalae</taxon>
        <taxon>rosids</taxon>
        <taxon>malvids</taxon>
        <taxon>Myrtales</taxon>
        <taxon>Myrtaceae</taxon>
        <taxon>Myrtoideae</taxon>
        <taxon>Eucalypteae</taxon>
        <taxon>Eucalyptus</taxon>
    </lineage>
</organism>
<feature type="compositionally biased region" description="Basic and acidic residues" evidence="1">
    <location>
        <begin position="278"/>
        <end position="293"/>
    </location>
</feature>
<dbReference type="STRING" id="71139.A0A059B4P7"/>
<protein>
    <recommendedName>
        <fullName evidence="2">J domain-containing protein</fullName>
    </recommendedName>
</protein>
<dbReference type="InParanoid" id="A0A059B4P7"/>
<dbReference type="InterPro" id="IPR024593">
    <property type="entry name" value="DUF3444"/>
</dbReference>
<dbReference type="PROSITE" id="PS50076">
    <property type="entry name" value="DNAJ_2"/>
    <property type="match status" value="1"/>
</dbReference>
<feature type="region of interest" description="Disordered" evidence="1">
    <location>
        <begin position="645"/>
        <end position="666"/>
    </location>
</feature>
<dbReference type="Gramene" id="KCW60974">
    <property type="protein sequence ID" value="KCW60974"/>
    <property type="gene ID" value="EUGRSUZ_H03712"/>
</dbReference>
<dbReference type="PANTHER" id="PTHR45089:SF24">
    <property type="entry name" value="DNAJ HEAT SHOCK N-TERMINAL DOMAIN-CONTAINING PROTEIN"/>
    <property type="match status" value="1"/>
</dbReference>
<dbReference type="Pfam" id="PF11926">
    <property type="entry name" value="DUF3444"/>
    <property type="match status" value="2"/>
</dbReference>
<dbReference type="EMBL" id="KK198760">
    <property type="protein sequence ID" value="KCW60974.1"/>
    <property type="molecule type" value="Genomic_DNA"/>
</dbReference>
<dbReference type="OrthoDB" id="10250354at2759"/>
<feature type="region of interest" description="Disordered" evidence="1">
    <location>
        <begin position="257"/>
        <end position="451"/>
    </location>
</feature>
<reference evidence="3" key="1">
    <citation type="submission" date="2013-07" db="EMBL/GenBank/DDBJ databases">
        <title>The genome of Eucalyptus grandis.</title>
        <authorList>
            <person name="Schmutz J."/>
            <person name="Hayes R."/>
            <person name="Myburg A."/>
            <person name="Tuskan G."/>
            <person name="Grattapaglia D."/>
            <person name="Rokhsar D.S."/>
        </authorList>
    </citation>
    <scope>NUCLEOTIDE SEQUENCE</scope>
    <source>
        <tissue evidence="3">Leaf extractions</tissue>
    </source>
</reference>
<evidence type="ECO:0000256" key="1">
    <source>
        <dbReference type="SAM" id="MobiDB-lite"/>
    </source>
</evidence>
<dbReference type="PRINTS" id="PR00625">
    <property type="entry name" value="JDOMAIN"/>
</dbReference>
<name>A0A059B4P7_EUCGR</name>
<dbReference type="SMART" id="SM00271">
    <property type="entry name" value="DnaJ"/>
    <property type="match status" value="1"/>
</dbReference>
<proteinExistence type="predicted"/>
<evidence type="ECO:0000259" key="2">
    <source>
        <dbReference type="PROSITE" id="PS50076"/>
    </source>
</evidence>
<dbReference type="InterPro" id="IPR001623">
    <property type="entry name" value="DnaJ_domain"/>
</dbReference>
<dbReference type="CDD" id="cd06257">
    <property type="entry name" value="DnaJ"/>
    <property type="match status" value="1"/>
</dbReference>
<dbReference type="InterPro" id="IPR036869">
    <property type="entry name" value="J_dom_sf"/>
</dbReference>